<sequence length="248" mass="27812">MNKLLGYKFILLILFVGLTVSSASAHSYSMTRINDYTNADDLNLEPECARVNYWLGTVAGWSQDFYETETDVEETDFGSSNSGYTGLDNADFHYHTGHGTDEIGYTSEICLYNWVPYTSTGDVKASEVEKKWDQDNEWVLIASCKVLKDHSEWAKALKYSHGILGFSTEVPVSTALVDSFFDETINENDEICDAWLFATVETFDSSVTAVIVADTDDQFAYDHLNGQGTVEPDESPDDSLYAYNSWEC</sequence>
<proteinExistence type="predicted"/>
<dbReference type="Pfam" id="PF19872">
    <property type="entry name" value="DUF6345"/>
    <property type="match status" value="1"/>
</dbReference>
<organism evidence="1 2">
    <name type="scientific">Methanosarcina siciliae HI350</name>
    <dbReference type="NCBI Taxonomy" id="1434119"/>
    <lineage>
        <taxon>Archaea</taxon>
        <taxon>Methanobacteriati</taxon>
        <taxon>Methanobacteriota</taxon>
        <taxon>Stenosarchaea group</taxon>
        <taxon>Methanomicrobia</taxon>
        <taxon>Methanosarcinales</taxon>
        <taxon>Methanosarcinaceae</taxon>
        <taxon>Methanosarcina</taxon>
    </lineage>
</organism>
<protein>
    <submittedName>
        <fullName evidence="1">Uncharacterized protein</fullName>
    </submittedName>
</protein>
<dbReference type="AlphaFoldDB" id="A0A0E3PG66"/>
<dbReference type="EMBL" id="CP009507">
    <property type="protein sequence ID" value="AKB33432.1"/>
    <property type="molecule type" value="Genomic_DNA"/>
</dbReference>
<dbReference type="Proteomes" id="UP000033092">
    <property type="component" value="Chromosome"/>
</dbReference>
<dbReference type="RefSeq" id="WP_148705720.1">
    <property type="nucleotide sequence ID" value="NZ_CP009507.1"/>
</dbReference>
<gene>
    <name evidence="1" type="ORF">MSSIH_2742</name>
</gene>
<evidence type="ECO:0000313" key="1">
    <source>
        <dbReference type="EMBL" id="AKB33432.1"/>
    </source>
</evidence>
<dbReference type="KEGG" id="msz:MSSIH_2742"/>
<reference evidence="1 2" key="1">
    <citation type="submission" date="2014-07" db="EMBL/GenBank/DDBJ databases">
        <title>Methanogenic archaea and the global carbon cycle.</title>
        <authorList>
            <person name="Henriksen J.R."/>
            <person name="Luke J."/>
            <person name="Reinhart S."/>
            <person name="Benedict M.N."/>
            <person name="Youngblut N.D."/>
            <person name="Metcalf M.E."/>
            <person name="Whitaker R.J."/>
            <person name="Metcalf W.W."/>
        </authorList>
    </citation>
    <scope>NUCLEOTIDE SEQUENCE [LARGE SCALE GENOMIC DNA]</scope>
    <source>
        <strain evidence="1 2">HI350</strain>
    </source>
</reference>
<dbReference type="PATRIC" id="fig|1434119.4.peg.3593"/>
<name>A0A0E3PG66_9EURY</name>
<dbReference type="GeneID" id="41606886"/>
<dbReference type="HOGENOM" id="CLU_1032908_0_0_2"/>
<accession>A0A0E3PG66</accession>
<evidence type="ECO:0000313" key="2">
    <source>
        <dbReference type="Proteomes" id="UP000033092"/>
    </source>
</evidence>
<dbReference type="InterPro" id="IPR045926">
    <property type="entry name" value="DUF6345"/>
</dbReference>